<name>A0ABC9Y6H8_GRUJA</name>
<comment type="caution">
    <text evidence="3">The sequence shown here is derived from an EMBL/GenBank/DDBJ whole genome shotgun (WGS) entry which is preliminary data.</text>
</comment>
<protein>
    <submittedName>
        <fullName evidence="3">Mitochondrial enolase superfamily member 1</fullName>
    </submittedName>
</protein>
<dbReference type="InterPro" id="IPR043502">
    <property type="entry name" value="DNA/RNA_pol_sf"/>
</dbReference>
<dbReference type="SUPFAM" id="SSF56672">
    <property type="entry name" value="DNA/RNA polymerases"/>
    <property type="match status" value="1"/>
</dbReference>
<accession>A0ABC9Y6H8</accession>
<dbReference type="CDD" id="cd01650">
    <property type="entry name" value="RT_nLTR_like"/>
    <property type="match status" value="1"/>
</dbReference>
<dbReference type="PANTHER" id="PTHR33332">
    <property type="entry name" value="REVERSE TRANSCRIPTASE DOMAIN-CONTAINING PROTEIN"/>
    <property type="match status" value="1"/>
</dbReference>
<evidence type="ECO:0000259" key="2">
    <source>
        <dbReference type="PROSITE" id="PS50878"/>
    </source>
</evidence>
<dbReference type="AlphaFoldDB" id="A0ABC9Y6H8"/>
<dbReference type="InterPro" id="IPR000477">
    <property type="entry name" value="RT_dom"/>
</dbReference>
<organism evidence="3 4">
    <name type="scientific">Grus japonensis</name>
    <name type="common">Japanese crane</name>
    <name type="synonym">Red-crowned crane</name>
    <dbReference type="NCBI Taxonomy" id="30415"/>
    <lineage>
        <taxon>Eukaryota</taxon>
        <taxon>Metazoa</taxon>
        <taxon>Chordata</taxon>
        <taxon>Craniata</taxon>
        <taxon>Vertebrata</taxon>
        <taxon>Euteleostomi</taxon>
        <taxon>Archelosauria</taxon>
        <taxon>Archosauria</taxon>
        <taxon>Dinosauria</taxon>
        <taxon>Saurischia</taxon>
        <taxon>Theropoda</taxon>
        <taxon>Coelurosauria</taxon>
        <taxon>Aves</taxon>
        <taxon>Neognathae</taxon>
        <taxon>Neoaves</taxon>
        <taxon>Gruiformes</taxon>
        <taxon>Gruidae</taxon>
        <taxon>Grus</taxon>
    </lineage>
</organism>
<evidence type="ECO:0000313" key="3">
    <source>
        <dbReference type="EMBL" id="GAB0204357.1"/>
    </source>
</evidence>
<feature type="domain" description="Reverse transcriptase" evidence="2">
    <location>
        <begin position="175"/>
        <end position="439"/>
    </location>
</feature>
<feature type="compositionally biased region" description="Basic residues" evidence="1">
    <location>
        <begin position="188"/>
        <end position="198"/>
    </location>
</feature>
<evidence type="ECO:0000313" key="4">
    <source>
        <dbReference type="Proteomes" id="UP001623348"/>
    </source>
</evidence>
<dbReference type="Pfam" id="PF00078">
    <property type="entry name" value="RVT_1"/>
    <property type="match status" value="1"/>
</dbReference>
<feature type="region of interest" description="Disordered" evidence="1">
    <location>
        <begin position="188"/>
        <end position="207"/>
    </location>
</feature>
<dbReference type="Proteomes" id="UP001623348">
    <property type="component" value="Unassembled WGS sequence"/>
</dbReference>
<keyword evidence="4" id="KW-1185">Reference proteome</keyword>
<evidence type="ECO:0000256" key="1">
    <source>
        <dbReference type="SAM" id="MobiDB-lite"/>
    </source>
</evidence>
<dbReference type="EMBL" id="BAAFJT010000040">
    <property type="protein sequence ID" value="GAB0204357.1"/>
    <property type="molecule type" value="Genomic_DNA"/>
</dbReference>
<reference evidence="3 4" key="1">
    <citation type="submission" date="2024-06" db="EMBL/GenBank/DDBJ databases">
        <title>The draft genome of Grus japonensis, version 3.</title>
        <authorList>
            <person name="Nabeshima K."/>
            <person name="Suzuki S."/>
            <person name="Onuma M."/>
        </authorList>
    </citation>
    <scope>NUCLEOTIDE SEQUENCE [LARGE SCALE GENOMIC DNA]</scope>
    <source>
        <strain evidence="3 4">451A</strain>
    </source>
</reference>
<gene>
    <name evidence="3" type="ORF">GRJ2_002901300</name>
</gene>
<proteinExistence type="predicted"/>
<sequence length="506" mass="57512">MNKELLGKVKQKKEAYRGWKQGQVAWEEYRETVRAARDQVRKTKALTEISLARDVKDNKKNFYRYVSDKGRTRENVGPLQNEMDDLVTQDMEKAEVLNNFFASVFTGKCLSHTAKVTEGRDWENAEPTTVGEDQVQEYLRNLKVHKCMGPDEMHPQVLRELAGEVARPLAIIFEKSWQSGEVPTNWKRGNRTPIFKKGKKEDPGNYRPVSITSVPGKIMEQTLLETMLRHMENKEVIGDSQHGFTRGKSCLTNLVAFYDGIMASVDKGRATDIIYLDLCKAFDTVPHNILVSKLERHAFDGWTTQWIRNWLDGHTQRVVVNGSMSKWRTVTSGVPQGSVLGPALFNVFVSNMDSGIEHTLSKSADDTKLCGVVDTLEGRDAIQRDLDRLEGWAHANRMKFNKAKCKVLHVGQHNPKHNYRLGEEWIESSPEEKDLGVLIDKKLNMSWQCALAAQKGNCVLGCITSSVTSRSREVILPLYSALVSPHLDYCIQLWGPQYKKDMELLE</sequence>
<dbReference type="PROSITE" id="PS50878">
    <property type="entry name" value="RT_POL"/>
    <property type="match status" value="1"/>
</dbReference>